<accession>A0A1G2R028</accession>
<dbReference type="GO" id="GO:0016020">
    <property type="term" value="C:membrane"/>
    <property type="evidence" value="ECO:0007669"/>
    <property type="project" value="TreeGrafter"/>
</dbReference>
<organism evidence="3 4">
    <name type="scientific">Candidatus Wildermuthbacteria bacterium RIFCSPHIGHO2_02_FULL_45_25</name>
    <dbReference type="NCBI Taxonomy" id="1802450"/>
    <lineage>
        <taxon>Bacteria</taxon>
        <taxon>Candidatus Wildermuthiibacteriota</taxon>
    </lineage>
</organism>
<dbReference type="InterPro" id="IPR005804">
    <property type="entry name" value="FA_desaturase_dom"/>
</dbReference>
<dbReference type="PANTHER" id="PTHR19353">
    <property type="entry name" value="FATTY ACID DESATURASE 2"/>
    <property type="match status" value="1"/>
</dbReference>
<gene>
    <name evidence="3" type="ORF">A3C04_03745</name>
</gene>
<dbReference type="CDD" id="cd03506">
    <property type="entry name" value="Delta6-FADS-like"/>
    <property type="match status" value="1"/>
</dbReference>
<evidence type="ECO:0000256" key="1">
    <source>
        <dbReference type="SAM" id="Phobius"/>
    </source>
</evidence>
<comment type="caution">
    <text evidence="3">The sequence shown here is derived from an EMBL/GenBank/DDBJ whole genome shotgun (WGS) entry which is preliminary data.</text>
</comment>
<dbReference type="AlphaFoldDB" id="A0A1G2R028"/>
<keyword evidence="1" id="KW-0472">Membrane</keyword>
<dbReference type="PANTHER" id="PTHR19353:SF19">
    <property type="entry name" value="DELTA(5) FATTY ACID DESATURASE C-RELATED"/>
    <property type="match status" value="1"/>
</dbReference>
<dbReference type="Pfam" id="PF00487">
    <property type="entry name" value="FA_desaturase"/>
    <property type="match status" value="1"/>
</dbReference>
<dbReference type="InterPro" id="IPR012171">
    <property type="entry name" value="Fatty_acid_desaturase"/>
</dbReference>
<reference evidence="3 4" key="1">
    <citation type="journal article" date="2016" name="Nat. Commun.">
        <title>Thousands of microbial genomes shed light on interconnected biogeochemical processes in an aquifer system.</title>
        <authorList>
            <person name="Anantharaman K."/>
            <person name="Brown C.T."/>
            <person name="Hug L.A."/>
            <person name="Sharon I."/>
            <person name="Castelle C.J."/>
            <person name="Probst A.J."/>
            <person name="Thomas B.C."/>
            <person name="Singh A."/>
            <person name="Wilkins M.J."/>
            <person name="Karaoz U."/>
            <person name="Brodie E.L."/>
            <person name="Williams K.H."/>
            <person name="Hubbard S.S."/>
            <person name="Banfield J.F."/>
        </authorList>
    </citation>
    <scope>NUCLEOTIDE SEQUENCE [LARGE SCALE GENOMIC DNA]</scope>
</reference>
<keyword evidence="1" id="KW-0812">Transmembrane</keyword>
<dbReference type="Proteomes" id="UP000178092">
    <property type="component" value="Unassembled WGS sequence"/>
</dbReference>
<evidence type="ECO:0000313" key="4">
    <source>
        <dbReference type="Proteomes" id="UP000178092"/>
    </source>
</evidence>
<keyword evidence="1" id="KW-1133">Transmembrane helix</keyword>
<dbReference type="GO" id="GO:0016717">
    <property type="term" value="F:oxidoreductase activity, acting on paired donors, with oxidation of a pair of donors resulting in the reduction of molecular oxygen to two molecules of water"/>
    <property type="evidence" value="ECO:0007669"/>
    <property type="project" value="TreeGrafter"/>
</dbReference>
<sequence>MRTDRDRDYKDLQQIIKNAGLLERQPLYYWVKIISTLGLLVGAIIAVPGLGDNFWFLMASAVYLAFAFGQIGYVGHDAGHRAIFRSAKGNEIAGLVVGFLLGMSPSWWITVHNQHHSSPNDLDDDPHATLPFMAFSPEKARQTRGFLRWLIRYQHIYYWGILPLESIGLRLASVKFFLKPSGKVRHRVLEPVLLASHFVVYVWLLWWCGLPLTYTIAFVAVHHGLFGLYYGTVFAPNHKGMLILDKENPLDFLRTQVLTTRNVKPNPFNDLWFGGLNYQIEHHLFPGMPRCNFSKARKLIKKFCANRGVPYHETGLRASFGEIVASMREAGNAARHPPAVVRIAQGDEV</sequence>
<feature type="transmembrane region" description="Helical" evidence="1">
    <location>
        <begin position="92"/>
        <end position="110"/>
    </location>
</feature>
<dbReference type="EMBL" id="MHTV01000036">
    <property type="protein sequence ID" value="OHA66123.1"/>
    <property type="molecule type" value="Genomic_DNA"/>
</dbReference>
<name>A0A1G2R028_9BACT</name>
<feature type="transmembrane region" description="Helical" evidence="1">
    <location>
        <begin position="27"/>
        <end position="47"/>
    </location>
</feature>
<evidence type="ECO:0000259" key="2">
    <source>
        <dbReference type="Pfam" id="PF00487"/>
    </source>
</evidence>
<dbReference type="PIRSF" id="PIRSF015921">
    <property type="entry name" value="FA_sphinglp_des"/>
    <property type="match status" value="1"/>
</dbReference>
<feature type="transmembrane region" description="Helical" evidence="1">
    <location>
        <begin position="156"/>
        <end position="176"/>
    </location>
</feature>
<feature type="domain" description="Fatty acid desaturase" evidence="2">
    <location>
        <begin position="54"/>
        <end position="314"/>
    </location>
</feature>
<evidence type="ECO:0000313" key="3">
    <source>
        <dbReference type="EMBL" id="OHA66123.1"/>
    </source>
</evidence>
<proteinExistence type="predicted"/>
<feature type="transmembrane region" description="Helical" evidence="1">
    <location>
        <begin position="53"/>
        <end position="71"/>
    </location>
</feature>
<dbReference type="GO" id="GO:0008610">
    <property type="term" value="P:lipid biosynthetic process"/>
    <property type="evidence" value="ECO:0007669"/>
    <property type="project" value="UniProtKB-ARBA"/>
</dbReference>
<protein>
    <recommendedName>
        <fullName evidence="2">Fatty acid desaturase domain-containing protein</fullName>
    </recommendedName>
</protein>